<dbReference type="PANTHER" id="PTHR47481:SF31">
    <property type="entry name" value="OS01G0873500 PROTEIN"/>
    <property type="match status" value="1"/>
</dbReference>
<reference evidence="3" key="1">
    <citation type="submission" date="2018-11" db="EMBL/GenBank/DDBJ databases">
        <authorList>
            <person name="Grassa J C."/>
        </authorList>
    </citation>
    <scope>NUCLEOTIDE SEQUENCE [LARGE SCALE GENOMIC DNA]</scope>
</reference>
<name>A0A803PHM7_CANSA</name>
<dbReference type="Gramene" id="evm.model.04.492">
    <property type="protein sequence ID" value="cds.evm.model.04.492"/>
    <property type="gene ID" value="evm.TU.04.492"/>
</dbReference>
<feature type="region of interest" description="Disordered" evidence="1">
    <location>
        <begin position="168"/>
        <end position="199"/>
    </location>
</feature>
<feature type="domain" description="Retrovirus-related Pol polyprotein from transposon TNT 1-94-like beta-barrel" evidence="2">
    <location>
        <begin position="258"/>
        <end position="335"/>
    </location>
</feature>
<dbReference type="Proteomes" id="UP000596661">
    <property type="component" value="Chromosome 4"/>
</dbReference>
<dbReference type="PANTHER" id="PTHR47481">
    <property type="match status" value="1"/>
</dbReference>
<dbReference type="EnsemblPlants" id="evm.model.04.492">
    <property type="protein sequence ID" value="cds.evm.model.04.492"/>
    <property type="gene ID" value="evm.TU.04.492"/>
</dbReference>
<feature type="compositionally biased region" description="Basic and acidic residues" evidence="1">
    <location>
        <begin position="439"/>
        <end position="451"/>
    </location>
</feature>
<feature type="compositionally biased region" description="Gly residues" evidence="1">
    <location>
        <begin position="168"/>
        <end position="187"/>
    </location>
</feature>
<protein>
    <recommendedName>
        <fullName evidence="2">Retrovirus-related Pol polyprotein from transposon TNT 1-94-like beta-barrel domain-containing protein</fullName>
    </recommendedName>
</protein>
<evidence type="ECO:0000313" key="3">
    <source>
        <dbReference type="EnsemblPlants" id="cds.evm.model.04.492"/>
    </source>
</evidence>
<accession>A0A803PHM7</accession>
<evidence type="ECO:0000259" key="2">
    <source>
        <dbReference type="Pfam" id="PF22936"/>
    </source>
</evidence>
<feature type="region of interest" description="Disordered" evidence="1">
    <location>
        <begin position="411"/>
        <end position="468"/>
    </location>
</feature>
<sequence length="607" mass="66746">MVMAIARGHRLDGYLMGARSRPEEFLPVLNVEEQQGVGSEINPEFEQWIVNDQLLMGWLYGSMTESIATEVMGSLTSADLWSSLEALFGAHLKSRMDEYRNKIQTVRKGSMNMTAHLKQKKQWADVLALAGDPYPEPLLISNKHQALKQCLSYCNFANKGAFGNGGNFGQGNNRGRGGTNNNGNRGRFGGRGRGGRGGPKPTCQVCGRYGHSAAYCYNRYAESFMGTTPLGNTNDSNKPGQNAAAFVATPEMLQDDAWYADSGASNHVTSEAANLNQKNKYNGKDSLIVGDGNKLSIKHIGSGFMPTDDGSSLVLKEMLHVPSITKNLVSISKLTVDNNVTVEFSSDDCCVKDNQTKKKVLQGKLKEGLYQFDSTCVESSHQNTTSVSSAQPKPTCFSAFIFCFKSKLQSPQPQTKHNYPLQTDSTPTLDSNEAPSHNSHFDQGIHDDHDSSYVFEHTNIPGENTGDNIIEQEHESNDQQDENQISEQSVAPTVAPLAPTHPMMTRAKSGIFKPKTYIGKTAIMNKLELPSSLAEALAHAGWNKAVGEEVYALKKNNTWVLVPKLPTMNIVRNKWVYRIKLNFDGSVERLKARLVAKDFSQRPGHGK</sequence>
<keyword evidence="4" id="KW-1185">Reference proteome</keyword>
<dbReference type="Pfam" id="PF22936">
    <property type="entry name" value="Pol_BBD"/>
    <property type="match status" value="1"/>
</dbReference>
<evidence type="ECO:0000313" key="4">
    <source>
        <dbReference type="Proteomes" id="UP000596661"/>
    </source>
</evidence>
<dbReference type="AlphaFoldDB" id="A0A803PHM7"/>
<dbReference type="OMA" id="CVESSHQ"/>
<organism evidence="3 4">
    <name type="scientific">Cannabis sativa</name>
    <name type="common">Hemp</name>
    <name type="synonym">Marijuana</name>
    <dbReference type="NCBI Taxonomy" id="3483"/>
    <lineage>
        <taxon>Eukaryota</taxon>
        <taxon>Viridiplantae</taxon>
        <taxon>Streptophyta</taxon>
        <taxon>Embryophyta</taxon>
        <taxon>Tracheophyta</taxon>
        <taxon>Spermatophyta</taxon>
        <taxon>Magnoliopsida</taxon>
        <taxon>eudicotyledons</taxon>
        <taxon>Gunneridae</taxon>
        <taxon>Pentapetalae</taxon>
        <taxon>rosids</taxon>
        <taxon>fabids</taxon>
        <taxon>Rosales</taxon>
        <taxon>Cannabaceae</taxon>
        <taxon>Cannabis</taxon>
    </lineage>
</organism>
<reference evidence="3" key="2">
    <citation type="submission" date="2021-03" db="UniProtKB">
        <authorList>
            <consortium name="EnsemblPlants"/>
        </authorList>
    </citation>
    <scope>IDENTIFICATION</scope>
</reference>
<proteinExistence type="predicted"/>
<dbReference type="InterPro" id="IPR054722">
    <property type="entry name" value="PolX-like_BBD"/>
</dbReference>
<dbReference type="EMBL" id="UZAU01000362">
    <property type="status" value="NOT_ANNOTATED_CDS"/>
    <property type="molecule type" value="Genomic_DNA"/>
</dbReference>
<feature type="compositionally biased region" description="Polar residues" evidence="1">
    <location>
        <begin position="411"/>
        <end position="438"/>
    </location>
</feature>
<evidence type="ECO:0000256" key="1">
    <source>
        <dbReference type="SAM" id="MobiDB-lite"/>
    </source>
</evidence>